<keyword evidence="2" id="KW-1185">Reference proteome</keyword>
<comment type="caution">
    <text evidence="1">The sequence shown here is derived from an EMBL/GenBank/DDBJ whole genome shotgun (WGS) entry which is preliminary data.</text>
</comment>
<sequence>MSSPESHGPAIFQTFETQGEQPSPTIATQVCTHTSKRYVLWSSIQEAFVGINYLQDWNGVIVLFMINSDGQLYFPLRIEHNPDESYKVVNLDHQFLPTFESILEMCTHLYDRLEFAFETGISTYQQVAASAQHHPDLLREAAEKLNNAVAVTQEDGMNRKKILEKLGQRQKRAPDWEYQNVCYNMLYGAQNKWEYATSKLFIVLPSSARSWDDLDPSTHHFRLHFLCDNRKNEGAQSMPQHVHLANRAGYNLLKPQDFFKK</sequence>
<proteinExistence type="predicted"/>
<protein>
    <submittedName>
        <fullName evidence="1">Uncharacterized protein</fullName>
    </submittedName>
</protein>
<reference evidence="1" key="1">
    <citation type="journal article" date="2020" name="Fungal Divers.">
        <title>Resolving the Mortierellaceae phylogeny through synthesis of multi-gene phylogenetics and phylogenomics.</title>
        <authorList>
            <person name="Vandepol N."/>
            <person name="Liber J."/>
            <person name="Desiro A."/>
            <person name="Na H."/>
            <person name="Kennedy M."/>
            <person name="Barry K."/>
            <person name="Grigoriev I.V."/>
            <person name="Miller A.N."/>
            <person name="O'Donnell K."/>
            <person name="Stajich J.E."/>
            <person name="Bonito G."/>
        </authorList>
    </citation>
    <scope>NUCLEOTIDE SEQUENCE</scope>
    <source>
        <strain evidence="1">NVP1</strain>
    </source>
</reference>
<dbReference type="AlphaFoldDB" id="A0A9P5VME7"/>
<evidence type="ECO:0000313" key="1">
    <source>
        <dbReference type="EMBL" id="KAF9332225.1"/>
    </source>
</evidence>
<dbReference type="Proteomes" id="UP000696485">
    <property type="component" value="Unassembled WGS sequence"/>
</dbReference>
<dbReference type="EMBL" id="JAAAUY010000273">
    <property type="protein sequence ID" value="KAF9332225.1"/>
    <property type="molecule type" value="Genomic_DNA"/>
</dbReference>
<name>A0A9P5VME7_9FUNG</name>
<evidence type="ECO:0000313" key="2">
    <source>
        <dbReference type="Proteomes" id="UP000696485"/>
    </source>
</evidence>
<gene>
    <name evidence="1" type="ORF">BG006_004913</name>
</gene>
<accession>A0A9P5VME7</accession>
<organism evidence="1 2">
    <name type="scientific">Podila minutissima</name>
    <dbReference type="NCBI Taxonomy" id="64525"/>
    <lineage>
        <taxon>Eukaryota</taxon>
        <taxon>Fungi</taxon>
        <taxon>Fungi incertae sedis</taxon>
        <taxon>Mucoromycota</taxon>
        <taxon>Mortierellomycotina</taxon>
        <taxon>Mortierellomycetes</taxon>
        <taxon>Mortierellales</taxon>
        <taxon>Mortierellaceae</taxon>
        <taxon>Podila</taxon>
    </lineage>
</organism>